<protein>
    <recommendedName>
        <fullName evidence="1">Ribosomal protein eL8/eL30/eS12/Gadd45 domain-containing protein</fullName>
    </recommendedName>
</protein>
<dbReference type="RefSeq" id="WP_067718294.1">
    <property type="nucleotide sequence ID" value="NZ_LPVJ01000058.1"/>
</dbReference>
<comment type="caution">
    <text evidence="2">The sequence shown here is derived from an EMBL/GenBank/DDBJ whole genome shotgun (WGS) entry which is preliminary data.</text>
</comment>
<name>A0A101XPR6_9BACL</name>
<dbReference type="InterPro" id="IPR029064">
    <property type="entry name" value="Ribosomal_eL30-like_sf"/>
</dbReference>
<reference evidence="2 3" key="1">
    <citation type="submission" date="2015-12" db="EMBL/GenBank/DDBJ databases">
        <title>Draft genome sequence of Acidibacillus ferrooxidans ITV001, isolated from a chalcopyrite acid mine drainage site in Brazil.</title>
        <authorList>
            <person name="Dall'Agnol H."/>
            <person name="Nancucheo I."/>
            <person name="Johnson B."/>
            <person name="Oliveira R."/>
            <person name="Leite L."/>
            <person name="Pylro V."/>
            <person name="Nunes G.L."/>
            <person name="Tzotzos G."/>
            <person name="Fernandes G.R."/>
            <person name="Dutra J."/>
            <person name="Orellana S.C."/>
            <person name="Oliveira G."/>
        </authorList>
    </citation>
    <scope>NUCLEOTIDE SEQUENCE [LARGE SCALE GENOMIC DNA]</scope>
    <source>
        <strain evidence="3">ITV01</strain>
    </source>
</reference>
<sequence length="84" mass="9407">MYQRVKKQQRRTVGTSSTLRAIERDRISEVYIARDVDRHVINPVIAICKEKGVKINWVDCQGALGAACGMKLATSTVGFLRDDV</sequence>
<dbReference type="AlphaFoldDB" id="A0A101XPR6"/>
<gene>
    <name evidence="2" type="ORF">ATW55_13640</name>
</gene>
<organism evidence="2 3">
    <name type="scientific">Ferroacidibacillus organovorans</name>
    <dbReference type="NCBI Taxonomy" id="1765683"/>
    <lineage>
        <taxon>Bacteria</taxon>
        <taxon>Bacillati</taxon>
        <taxon>Bacillota</taxon>
        <taxon>Bacilli</taxon>
        <taxon>Bacillales</taxon>
        <taxon>Alicyclobacillaceae</taxon>
        <taxon>Ferroacidibacillus</taxon>
    </lineage>
</organism>
<keyword evidence="3" id="KW-1185">Reference proteome</keyword>
<dbReference type="EMBL" id="LPVJ01000058">
    <property type="protein sequence ID" value="KUO95184.1"/>
    <property type="molecule type" value="Genomic_DNA"/>
</dbReference>
<dbReference type="SUPFAM" id="SSF55315">
    <property type="entry name" value="L30e-like"/>
    <property type="match status" value="1"/>
</dbReference>
<dbReference type="Proteomes" id="UP000053557">
    <property type="component" value="Unassembled WGS sequence"/>
</dbReference>
<dbReference type="Gene3D" id="3.30.1330.30">
    <property type="match status" value="1"/>
</dbReference>
<feature type="domain" description="Ribosomal protein eL8/eL30/eS12/Gadd45" evidence="1">
    <location>
        <begin position="4"/>
        <end position="79"/>
    </location>
</feature>
<dbReference type="OrthoDB" id="2353623at2"/>
<dbReference type="Pfam" id="PF01248">
    <property type="entry name" value="Ribosomal_L7Ae"/>
    <property type="match status" value="1"/>
</dbReference>
<dbReference type="InterPro" id="IPR004038">
    <property type="entry name" value="Ribosomal_eL8/eL30/eS12/Gad45"/>
</dbReference>
<accession>A0A101XPR6</accession>
<evidence type="ECO:0000313" key="3">
    <source>
        <dbReference type="Proteomes" id="UP000053557"/>
    </source>
</evidence>
<proteinExistence type="predicted"/>
<evidence type="ECO:0000259" key="1">
    <source>
        <dbReference type="Pfam" id="PF01248"/>
    </source>
</evidence>
<evidence type="ECO:0000313" key="2">
    <source>
        <dbReference type="EMBL" id="KUO95184.1"/>
    </source>
</evidence>